<proteinExistence type="inferred from homology"/>
<dbReference type="SUPFAM" id="SSF53098">
    <property type="entry name" value="Ribonuclease H-like"/>
    <property type="match status" value="1"/>
</dbReference>
<evidence type="ECO:0000313" key="7">
    <source>
        <dbReference type="EMBL" id="MRH20378.1"/>
    </source>
</evidence>
<dbReference type="HAMAP" id="MF_00651">
    <property type="entry name" value="Nuclease_YqgF"/>
    <property type="match status" value="1"/>
</dbReference>
<dbReference type="PANTHER" id="PTHR33317:SF4">
    <property type="entry name" value="POLYNUCLEOTIDYL TRANSFERASE, RIBONUCLEASE H-LIKE SUPERFAMILY PROTEIN"/>
    <property type="match status" value="1"/>
</dbReference>
<evidence type="ECO:0000313" key="8">
    <source>
        <dbReference type="Proteomes" id="UP000466730"/>
    </source>
</evidence>
<evidence type="ECO:0000256" key="1">
    <source>
        <dbReference type="ARBA" id="ARBA00022490"/>
    </source>
</evidence>
<dbReference type="InterPro" id="IPR005227">
    <property type="entry name" value="YqgF"/>
</dbReference>
<comment type="caution">
    <text evidence="7">The sequence shown here is derived from an EMBL/GenBank/DDBJ whole genome shotgun (WGS) entry which is preliminary data.</text>
</comment>
<keyword evidence="2 5" id="KW-0690">Ribosome biogenesis</keyword>
<evidence type="ECO:0000256" key="2">
    <source>
        <dbReference type="ARBA" id="ARBA00022517"/>
    </source>
</evidence>
<evidence type="ECO:0000256" key="4">
    <source>
        <dbReference type="ARBA" id="ARBA00022801"/>
    </source>
</evidence>
<dbReference type="AlphaFoldDB" id="A0A844BCP9"/>
<dbReference type="Gene3D" id="3.30.420.140">
    <property type="entry name" value="YqgF/RNase H-like domain"/>
    <property type="match status" value="1"/>
</dbReference>
<evidence type="ECO:0000259" key="6">
    <source>
        <dbReference type="SMART" id="SM00732"/>
    </source>
</evidence>
<comment type="similarity">
    <text evidence="5">Belongs to the YqgF HJR family.</text>
</comment>
<name>A0A844BCP9_9RHOB</name>
<protein>
    <recommendedName>
        <fullName evidence="5">Putative pre-16S rRNA nuclease</fullName>
        <ecNumber evidence="5">3.1.-.-</ecNumber>
    </recommendedName>
</protein>
<dbReference type="InterPro" id="IPR012337">
    <property type="entry name" value="RNaseH-like_sf"/>
</dbReference>
<comment type="subcellular location">
    <subcellularLocation>
        <location evidence="5">Cytoplasm</location>
    </subcellularLocation>
</comment>
<keyword evidence="8" id="KW-1185">Reference proteome</keyword>
<dbReference type="NCBIfam" id="TIGR00250">
    <property type="entry name" value="RNAse_H_YqgF"/>
    <property type="match status" value="1"/>
</dbReference>
<reference evidence="7 8" key="1">
    <citation type="submission" date="2019-11" db="EMBL/GenBank/DDBJ databases">
        <title>Draft Whole-Genome sequence of the marine photosynthetic bacterium Rhodovulum strictum DSM 11289.</title>
        <authorList>
            <person name="Kyndt J.A."/>
            <person name="Meyer T.E."/>
        </authorList>
    </citation>
    <scope>NUCLEOTIDE SEQUENCE [LARGE SCALE GENOMIC DNA]</scope>
    <source>
        <strain evidence="7 8">DSM 11289</strain>
    </source>
</reference>
<sequence length="208" mass="22153">MGATDPCARHAGRYRTGGRHLGRGAAGLCAAPAGAGDRPRRGHRGRCGRVSVFDSTESFAAALSDRGALIGLDLGDKTIGVAVSDGLRSVATPLETIRRSKFTLDAARLLDIATGRSAAGLLLGLPRNMDGSEGPRCQSTRAFARNLSRLTDLPIGFWDERLSTVAAERALLEADTSRRRRAEVIDHVAAGYILQGLLDRLRHMKDAP</sequence>
<dbReference type="PANTHER" id="PTHR33317">
    <property type="entry name" value="POLYNUCLEOTIDYL TRANSFERASE, RIBONUCLEASE H-LIKE SUPERFAMILY PROTEIN"/>
    <property type="match status" value="1"/>
</dbReference>
<dbReference type="InterPro" id="IPR006641">
    <property type="entry name" value="YqgF/RNaseH-like_dom"/>
</dbReference>
<dbReference type="GO" id="GO:0005829">
    <property type="term" value="C:cytosol"/>
    <property type="evidence" value="ECO:0007669"/>
    <property type="project" value="TreeGrafter"/>
</dbReference>
<dbReference type="SMART" id="SM00732">
    <property type="entry name" value="YqgFc"/>
    <property type="match status" value="1"/>
</dbReference>
<dbReference type="EMBL" id="WJPO01000005">
    <property type="protein sequence ID" value="MRH20378.1"/>
    <property type="molecule type" value="Genomic_DNA"/>
</dbReference>
<gene>
    <name evidence="7" type="primary">ruvX</name>
    <name evidence="7" type="ORF">GH815_05180</name>
</gene>
<organism evidence="7 8">
    <name type="scientific">Rhodovulum strictum</name>
    <dbReference type="NCBI Taxonomy" id="58314"/>
    <lineage>
        <taxon>Bacteria</taxon>
        <taxon>Pseudomonadati</taxon>
        <taxon>Pseudomonadota</taxon>
        <taxon>Alphaproteobacteria</taxon>
        <taxon>Rhodobacterales</taxon>
        <taxon>Paracoccaceae</taxon>
        <taxon>Rhodovulum</taxon>
    </lineage>
</organism>
<keyword evidence="4 5" id="KW-0378">Hydrolase</keyword>
<dbReference type="Proteomes" id="UP000466730">
    <property type="component" value="Unassembled WGS sequence"/>
</dbReference>
<dbReference type="GO" id="GO:0004518">
    <property type="term" value="F:nuclease activity"/>
    <property type="evidence" value="ECO:0007669"/>
    <property type="project" value="UniProtKB-KW"/>
</dbReference>
<comment type="function">
    <text evidence="5">Could be a nuclease involved in processing of the 5'-end of pre-16S rRNA.</text>
</comment>
<dbReference type="InterPro" id="IPR037027">
    <property type="entry name" value="YqgF/RNaseH-like_dom_sf"/>
</dbReference>
<dbReference type="GO" id="GO:0016788">
    <property type="term" value="F:hydrolase activity, acting on ester bonds"/>
    <property type="evidence" value="ECO:0007669"/>
    <property type="project" value="UniProtKB-UniRule"/>
</dbReference>
<dbReference type="CDD" id="cd16964">
    <property type="entry name" value="YqgF"/>
    <property type="match status" value="1"/>
</dbReference>
<dbReference type="GO" id="GO:0000967">
    <property type="term" value="P:rRNA 5'-end processing"/>
    <property type="evidence" value="ECO:0007669"/>
    <property type="project" value="UniProtKB-UniRule"/>
</dbReference>
<feature type="domain" description="YqgF/RNase H-like" evidence="6">
    <location>
        <begin position="67"/>
        <end position="167"/>
    </location>
</feature>
<dbReference type="EC" id="3.1.-.-" evidence="5"/>
<keyword evidence="1 5" id="KW-0963">Cytoplasm</keyword>
<evidence type="ECO:0000256" key="5">
    <source>
        <dbReference type="HAMAP-Rule" id="MF_00651"/>
    </source>
</evidence>
<evidence type="ECO:0000256" key="3">
    <source>
        <dbReference type="ARBA" id="ARBA00022722"/>
    </source>
</evidence>
<accession>A0A844BCP9</accession>
<dbReference type="Pfam" id="PF03652">
    <property type="entry name" value="RuvX"/>
    <property type="match status" value="1"/>
</dbReference>
<keyword evidence="3 5" id="KW-0540">Nuclease</keyword>
<dbReference type="OrthoDB" id="9796140at2"/>